<feature type="non-terminal residue" evidence="2">
    <location>
        <position position="75"/>
    </location>
</feature>
<dbReference type="EMBL" id="BLLF01000005">
    <property type="protein sequence ID" value="GFH05655.1"/>
    <property type="molecule type" value="Genomic_DNA"/>
</dbReference>
<organism evidence="2 3">
    <name type="scientific">Haematococcus lacustris</name>
    <name type="common">Green alga</name>
    <name type="synonym">Haematococcus pluvialis</name>
    <dbReference type="NCBI Taxonomy" id="44745"/>
    <lineage>
        <taxon>Eukaryota</taxon>
        <taxon>Viridiplantae</taxon>
        <taxon>Chlorophyta</taxon>
        <taxon>core chlorophytes</taxon>
        <taxon>Chlorophyceae</taxon>
        <taxon>CS clade</taxon>
        <taxon>Chlamydomonadales</taxon>
        <taxon>Haematococcaceae</taxon>
        <taxon>Haematococcus</taxon>
    </lineage>
</organism>
<comment type="caution">
    <text evidence="2">The sequence shown here is derived from an EMBL/GenBank/DDBJ whole genome shotgun (WGS) entry which is preliminary data.</text>
</comment>
<dbReference type="Proteomes" id="UP000485058">
    <property type="component" value="Unassembled WGS sequence"/>
</dbReference>
<name>A0A699Y8I2_HAELA</name>
<proteinExistence type="predicted"/>
<keyword evidence="1" id="KW-0472">Membrane</keyword>
<evidence type="ECO:0000313" key="3">
    <source>
        <dbReference type="Proteomes" id="UP000485058"/>
    </source>
</evidence>
<accession>A0A699Y8I2</accession>
<keyword evidence="3" id="KW-1185">Reference proteome</keyword>
<reference evidence="2 3" key="1">
    <citation type="submission" date="2020-02" db="EMBL/GenBank/DDBJ databases">
        <title>Draft genome sequence of Haematococcus lacustris strain NIES-144.</title>
        <authorList>
            <person name="Morimoto D."/>
            <person name="Nakagawa S."/>
            <person name="Yoshida T."/>
            <person name="Sawayama S."/>
        </authorList>
    </citation>
    <scope>NUCLEOTIDE SEQUENCE [LARGE SCALE GENOMIC DNA]</scope>
    <source>
        <strain evidence="2 3">NIES-144</strain>
    </source>
</reference>
<sequence>MVAVTQWMGIGGPQGLALLLLTAVPVGQTAFVLSEQHQQGTEVITVTLIAGLLLLLPHLLCVLAVVQWLGLYAEQ</sequence>
<evidence type="ECO:0000313" key="2">
    <source>
        <dbReference type="EMBL" id="GFH05655.1"/>
    </source>
</evidence>
<evidence type="ECO:0000256" key="1">
    <source>
        <dbReference type="SAM" id="Phobius"/>
    </source>
</evidence>
<feature type="transmembrane region" description="Helical" evidence="1">
    <location>
        <begin position="44"/>
        <end position="71"/>
    </location>
</feature>
<gene>
    <name evidence="2" type="ORF">HaLaN_00154</name>
</gene>
<keyword evidence="1" id="KW-1133">Transmembrane helix</keyword>
<feature type="non-terminal residue" evidence="2">
    <location>
        <position position="1"/>
    </location>
</feature>
<keyword evidence="1" id="KW-0812">Transmembrane</keyword>
<dbReference type="AlphaFoldDB" id="A0A699Y8I2"/>
<protein>
    <submittedName>
        <fullName evidence="2">Uncharacterized protein</fullName>
    </submittedName>
</protein>